<dbReference type="Gene3D" id="2.30.280.10">
    <property type="entry name" value="SRA-YDG"/>
    <property type="match status" value="1"/>
</dbReference>
<evidence type="ECO:0000259" key="4">
    <source>
        <dbReference type="PROSITE" id="PS51015"/>
    </source>
</evidence>
<dbReference type="GO" id="GO:0044027">
    <property type="term" value="P:negative regulation of gene expression via chromosomal CpG island methylation"/>
    <property type="evidence" value="ECO:0007669"/>
    <property type="project" value="TreeGrafter"/>
</dbReference>
<feature type="region of interest" description="Disordered" evidence="3">
    <location>
        <begin position="1"/>
        <end position="65"/>
    </location>
</feature>
<dbReference type="AlphaFoldDB" id="A0A066XPG4"/>
<dbReference type="InterPro" id="IPR015947">
    <property type="entry name" value="PUA-like_sf"/>
</dbReference>
<dbReference type="EMBL" id="JMSE01000296">
    <property type="protein sequence ID" value="KDN70767.1"/>
    <property type="molecule type" value="Genomic_DNA"/>
</dbReference>
<comment type="subcellular location">
    <subcellularLocation>
        <location evidence="2">Nucleus</location>
    </subcellularLocation>
</comment>
<keyword evidence="1 2" id="KW-0539">Nucleus</keyword>
<evidence type="ECO:0000313" key="6">
    <source>
        <dbReference type="Proteomes" id="UP000027238"/>
    </source>
</evidence>
<sequence>MEKPGKRGAEDEIELPAKRMQQYHPNEAIEEHKNQGDVKAHGEAMAESSTSIAHSAQYEGQETMSDAAKHNAKTIKVPVVVDPVAYLEHVRHKVIGTIGLLAKRRPDSAPPSELLERLDQFFNWLETRPWGPENLLPTTRKTMETLLRFVWEPNPRHHQAYFSGDQKARAKTLTTTWGDKEASLFVDDDEDDTQMLADAAEEAEPATKIKSTKKSIKDQGVKTVDFRLPPLDHPVFGVEGPMRGIAYIQGKTKSYSYNPEMAGLKKSSHAFGHNGIEPGAWWPMQAAAVFNGAHGSWQGGISGHAGEGAYSIVISGAYKGCDTDQGNILHYSGSGADVHTGQTPQNKDGTKLLHLSLKKGNPVRVLRSASGKGDAFRPSYGIRYDGLYNVTKVRTLTNQKGGAYYQFELERLPKQQDLNELLGTPNNIQQAQWLAVKEGY</sequence>
<accession>A0A066XPG4</accession>
<dbReference type="Proteomes" id="UP000027238">
    <property type="component" value="Unassembled WGS sequence"/>
</dbReference>
<gene>
    <name evidence="5" type="ORF">CSUB01_09784</name>
</gene>
<feature type="compositionally biased region" description="Polar residues" evidence="3">
    <location>
        <begin position="47"/>
        <end position="64"/>
    </location>
</feature>
<dbReference type="OMA" id="SHAFGHN"/>
<dbReference type="eggNOG" id="ENOG502QRDQ">
    <property type="taxonomic scope" value="Eukaryota"/>
</dbReference>
<dbReference type="PANTHER" id="PTHR14140:SF27">
    <property type="entry name" value="OS04G0289800 PROTEIN"/>
    <property type="match status" value="1"/>
</dbReference>
<evidence type="ECO:0000256" key="3">
    <source>
        <dbReference type="SAM" id="MobiDB-lite"/>
    </source>
</evidence>
<feature type="domain" description="YDG" evidence="4">
    <location>
        <begin position="271"/>
        <end position="411"/>
    </location>
</feature>
<feature type="compositionally biased region" description="Basic and acidic residues" evidence="3">
    <location>
        <begin position="27"/>
        <end position="44"/>
    </location>
</feature>
<dbReference type="GO" id="GO:0005634">
    <property type="term" value="C:nucleus"/>
    <property type="evidence" value="ECO:0007669"/>
    <property type="project" value="UniProtKB-SubCell"/>
</dbReference>
<organism evidence="5 6">
    <name type="scientific">Colletotrichum sublineola</name>
    <name type="common">Sorghum anthracnose fungus</name>
    <dbReference type="NCBI Taxonomy" id="1173701"/>
    <lineage>
        <taxon>Eukaryota</taxon>
        <taxon>Fungi</taxon>
        <taxon>Dikarya</taxon>
        <taxon>Ascomycota</taxon>
        <taxon>Pezizomycotina</taxon>
        <taxon>Sordariomycetes</taxon>
        <taxon>Hypocreomycetidae</taxon>
        <taxon>Glomerellales</taxon>
        <taxon>Glomerellaceae</taxon>
        <taxon>Colletotrichum</taxon>
        <taxon>Colletotrichum graminicola species complex</taxon>
    </lineage>
</organism>
<proteinExistence type="predicted"/>
<dbReference type="InterPro" id="IPR045134">
    <property type="entry name" value="UHRF1/2-like"/>
</dbReference>
<dbReference type="InterPro" id="IPR003105">
    <property type="entry name" value="SRA_YDG"/>
</dbReference>
<name>A0A066XPG4_COLSU</name>
<feature type="compositionally biased region" description="Basic and acidic residues" evidence="3">
    <location>
        <begin position="1"/>
        <end position="10"/>
    </location>
</feature>
<protein>
    <submittedName>
        <fullName evidence="5">Putative YDG/SRA domain-containing protein</fullName>
    </submittedName>
</protein>
<dbReference type="GO" id="GO:0061630">
    <property type="term" value="F:ubiquitin protein ligase activity"/>
    <property type="evidence" value="ECO:0007669"/>
    <property type="project" value="TreeGrafter"/>
</dbReference>
<dbReference type="PANTHER" id="PTHR14140">
    <property type="entry name" value="E3 UBIQUITIN-PROTEIN LIGASE UHRF-RELATED"/>
    <property type="match status" value="1"/>
</dbReference>
<comment type="caution">
    <text evidence="5">The sequence shown here is derived from an EMBL/GenBank/DDBJ whole genome shotgun (WGS) entry which is preliminary data.</text>
</comment>
<dbReference type="HOGENOM" id="CLU_033920_1_0_1"/>
<dbReference type="Pfam" id="PF02182">
    <property type="entry name" value="SAD_SRA"/>
    <property type="match status" value="1"/>
</dbReference>
<evidence type="ECO:0000256" key="2">
    <source>
        <dbReference type="PROSITE-ProRule" id="PRU00358"/>
    </source>
</evidence>
<reference evidence="6" key="1">
    <citation type="journal article" date="2014" name="Genome Announc.">
        <title>Draft genome sequence of Colletotrichum sublineola, a destructive pathogen of cultivated sorghum.</title>
        <authorList>
            <person name="Baroncelli R."/>
            <person name="Sanz-Martin J.M."/>
            <person name="Rech G.E."/>
            <person name="Sukno S.A."/>
            <person name="Thon M.R."/>
        </authorList>
    </citation>
    <scope>NUCLEOTIDE SEQUENCE [LARGE SCALE GENOMIC DNA]</scope>
    <source>
        <strain evidence="6">TX430BB</strain>
    </source>
</reference>
<evidence type="ECO:0000256" key="1">
    <source>
        <dbReference type="ARBA" id="ARBA00023242"/>
    </source>
</evidence>
<evidence type="ECO:0000313" key="5">
    <source>
        <dbReference type="EMBL" id="KDN70767.1"/>
    </source>
</evidence>
<dbReference type="InterPro" id="IPR036987">
    <property type="entry name" value="SRA-YDG_sf"/>
</dbReference>
<keyword evidence="6" id="KW-1185">Reference proteome</keyword>
<dbReference type="STRING" id="1173701.A0A066XPG4"/>
<dbReference type="OrthoDB" id="2270193at2759"/>
<dbReference type="SMART" id="SM00466">
    <property type="entry name" value="SRA"/>
    <property type="match status" value="1"/>
</dbReference>
<dbReference type="GO" id="GO:0016567">
    <property type="term" value="P:protein ubiquitination"/>
    <property type="evidence" value="ECO:0007669"/>
    <property type="project" value="TreeGrafter"/>
</dbReference>
<dbReference type="PROSITE" id="PS51015">
    <property type="entry name" value="YDG"/>
    <property type="match status" value="1"/>
</dbReference>
<dbReference type="SUPFAM" id="SSF88697">
    <property type="entry name" value="PUA domain-like"/>
    <property type="match status" value="1"/>
</dbReference>